<name>A0A0L7QWX0_9HYME</name>
<evidence type="ECO:0000313" key="2">
    <source>
        <dbReference type="EMBL" id="KOC63034.1"/>
    </source>
</evidence>
<organism evidence="2 3">
    <name type="scientific">Habropoda laboriosa</name>
    <dbReference type="NCBI Taxonomy" id="597456"/>
    <lineage>
        <taxon>Eukaryota</taxon>
        <taxon>Metazoa</taxon>
        <taxon>Ecdysozoa</taxon>
        <taxon>Arthropoda</taxon>
        <taxon>Hexapoda</taxon>
        <taxon>Insecta</taxon>
        <taxon>Pterygota</taxon>
        <taxon>Neoptera</taxon>
        <taxon>Endopterygota</taxon>
        <taxon>Hymenoptera</taxon>
        <taxon>Apocrita</taxon>
        <taxon>Aculeata</taxon>
        <taxon>Apoidea</taxon>
        <taxon>Anthophila</taxon>
        <taxon>Apidae</taxon>
        <taxon>Habropoda</taxon>
    </lineage>
</organism>
<dbReference type="AlphaFoldDB" id="A0A0L7QWX0"/>
<protein>
    <submittedName>
        <fullName evidence="2">Uncharacterized protein</fullName>
    </submittedName>
</protein>
<keyword evidence="3" id="KW-1185">Reference proteome</keyword>
<dbReference type="EMBL" id="KQ414708">
    <property type="protein sequence ID" value="KOC63034.1"/>
    <property type="molecule type" value="Genomic_DNA"/>
</dbReference>
<gene>
    <name evidence="2" type="ORF">WH47_04429</name>
</gene>
<sequence length="82" mass="9429">MKADSQSAERICDTNSGLVHRKEFKTVTGIIFGWDRFNSITMFILIILFCVWCACFSVLYDPSKLDDNSHHHMNMTDGGHHH</sequence>
<evidence type="ECO:0000313" key="3">
    <source>
        <dbReference type="Proteomes" id="UP000053825"/>
    </source>
</evidence>
<keyword evidence="1" id="KW-0472">Membrane</keyword>
<keyword evidence="1" id="KW-0812">Transmembrane</keyword>
<dbReference type="Proteomes" id="UP000053825">
    <property type="component" value="Unassembled WGS sequence"/>
</dbReference>
<reference evidence="2 3" key="1">
    <citation type="submission" date="2015-07" db="EMBL/GenBank/DDBJ databases">
        <title>The genome of Habropoda laboriosa.</title>
        <authorList>
            <person name="Pan H."/>
            <person name="Kapheim K."/>
        </authorList>
    </citation>
    <scope>NUCLEOTIDE SEQUENCE [LARGE SCALE GENOMIC DNA]</scope>
    <source>
        <strain evidence="2">0110345459</strain>
    </source>
</reference>
<evidence type="ECO:0000256" key="1">
    <source>
        <dbReference type="SAM" id="Phobius"/>
    </source>
</evidence>
<feature type="transmembrane region" description="Helical" evidence="1">
    <location>
        <begin position="40"/>
        <end position="60"/>
    </location>
</feature>
<proteinExistence type="predicted"/>
<accession>A0A0L7QWX0</accession>
<keyword evidence="1" id="KW-1133">Transmembrane helix</keyword>